<dbReference type="EMBL" id="MDYQ01000418">
    <property type="protein sequence ID" value="PRP75143.1"/>
    <property type="molecule type" value="Genomic_DNA"/>
</dbReference>
<evidence type="ECO:0000313" key="1">
    <source>
        <dbReference type="EMBL" id="PRP75143.1"/>
    </source>
</evidence>
<comment type="caution">
    <text evidence="1">The sequence shown here is derived from an EMBL/GenBank/DDBJ whole genome shotgun (WGS) entry which is preliminary data.</text>
</comment>
<sequence length="157" mass="18392">MGKDKPDDIFDDIEKAFEQTIELEKTVTPKKKDEETQLTNNVHCLPEDPEDLNCWAMQNNYRKCISISGALQSYYRTGSVDVLCDIEKNNASVCQRVKAKYLLHGKTKEVMEDLYFGRKYQEEKLQARSLYQMPWTMRTEPPELFRSPFEKTHTNKG</sequence>
<evidence type="ECO:0000313" key="3">
    <source>
        <dbReference type="Proteomes" id="UP000241769"/>
    </source>
</evidence>
<protein>
    <submittedName>
        <fullName evidence="1">Uncharacterized protein</fullName>
    </submittedName>
</protein>
<dbReference type="AlphaFoldDB" id="A0A2P6MTX1"/>
<name>A0A2P6MTX1_9EUKA</name>
<gene>
    <name evidence="2" type="ORF">PROFUN_12669</name>
    <name evidence="1" type="ORF">PROFUN_15983</name>
</gene>
<dbReference type="Proteomes" id="UP000241769">
    <property type="component" value="Unassembled WGS sequence"/>
</dbReference>
<evidence type="ECO:0000313" key="2">
    <source>
        <dbReference type="EMBL" id="PRP79735.1"/>
    </source>
</evidence>
<dbReference type="Pfam" id="PF11326">
    <property type="entry name" value="PANTS-like"/>
    <property type="match status" value="1"/>
</dbReference>
<dbReference type="InParanoid" id="A0A2P6MTX1"/>
<keyword evidence="3" id="KW-1185">Reference proteome</keyword>
<dbReference type="InterPro" id="IPR021475">
    <property type="entry name" value="Pants/Emi1-like"/>
</dbReference>
<organism evidence="1 3">
    <name type="scientific">Planoprotostelium fungivorum</name>
    <dbReference type="NCBI Taxonomy" id="1890364"/>
    <lineage>
        <taxon>Eukaryota</taxon>
        <taxon>Amoebozoa</taxon>
        <taxon>Evosea</taxon>
        <taxon>Variosea</taxon>
        <taxon>Cavosteliida</taxon>
        <taxon>Cavosteliaceae</taxon>
        <taxon>Planoprotostelium</taxon>
    </lineage>
</organism>
<reference evidence="1 3" key="1">
    <citation type="journal article" date="2018" name="Genome Biol. Evol.">
        <title>Multiple Roots of Fruiting Body Formation in Amoebozoa.</title>
        <authorList>
            <person name="Hillmann F."/>
            <person name="Forbes G."/>
            <person name="Novohradska S."/>
            <person name="Ferling I."/>
            <person name="Riege K."/>
            <person name="Groth M."/>
            <person name="Westermann M."/>
            <person name="Marz M."/>
            <person name="Spaller T."/>
            <person name="Winckler T."/>
            <person name="Schaap P."/>
            <person name="Glockner G."/>
        </authorList>
    </citation>
    <scope>NUCLEOTIDE SEQUENCE [LARGE SCALE GENOMIC DNA]</scope>
    <source>
        <strain evidence="1 3">Jena</strain>
    </source>
</reference>
<proteinExistence type="predicted"/>
<accession>A0A2P6MTX1</accession>
<dbReference type="EMBL" id="MDYQ01000173">
    <property type="protein sequence ID" value="PRP79735.1"/>
    <property type="molecule type" value="Genomic_DNA"/>
</dbReference>